<evidence type="ECO:0000313" key="3">
    <source>
        <dbReference type="EMBL" id="SHG46635.1"/>
    </source>
</evidence>
<evidence type="ECO:0000256" key="1">
    <source>
        <dbReference type="ARBA" id="ARBA00006525"/>
    </source>
</evidence>
<dbReference type="Gene3D" id="3.40.50.450">
    <property type="match status" value="1"/>
</dbReference>
<dbReference type="Pfam" id="PF02481">
    <property type="entry name" value="DNA_processg_A"/>
    <property type="match status" value="1"/>
</dbReference>
<evidence type="ECO:0000313" key="4">
    <source>
        <dbReference type="Proteomes" id="UP000242329"/>
    </source>
</evidence>
<dbReference type="RefSeq" id="WP_073089155.1">
    <property type="nucleotide sequence ID" value="NZ_FQWY01000004.1"/>
</dbReference>
<dbReference type="OrthoDB" id="9785707at2"/>
<dbReference type="GO" id="GO:0009294">
    <property type="term" value="P:DNA-mediated transformation"/>
    <property type="evidence" value="ECO:0007669"/>
    <property type="project" value="InterPro"/>
</dbReference>
<feature type="domain" description="Smf/DprA SLOG" evidence="2">
    <location>
        <begin position="69"/>
        <end position="285"/>
    </location>
</feature>
<reference evidence="4" key="1">
    <citation type="submission" date="2016-11" db="EMBL/GenBank/DDBJ databases">
        <authorList>
            <person name="Varghese N."/>
            <person name="Submissions S."/>
        </authorList>
    </citation>
    <scope>NUCLEOTIDE SEQUENCE [LARGE SCALE GENOMIC DNA]</scope>
    <source>
        <strain evidence="4">DSM 11003</strain>
    </source>
</reference>
<keyword evidence="4" id="KW-1185">Reference proteome</keyword>
<dbReference type="PANTHER" id="PTHR43022:SF1">
    <property type="entry name" value="PROTEIN SMF"/>
    <property type="match status" value="1"/>
</dbReference>
<dbReference type="InterPro" id="IPR057666">
    <property type="entry name" value="DrpA_SLOG"/>
</dbReference>
<dbReference type="EMBL" id="FQWY01000004">
    <property type="protein sequence ID" value="SHG46635.1"/>
    <property type="molecule type" value="Genomic_DNA"/>
</dbReference>
<accession>A0A1M5K1P2</accession>
<proteinExistence type="inferred from homology"/>
<gene>
    <name evidence="3" type="ORF">SAMN02745221_00257</name>
</gene>
<dbReference type="STRING" id="1123382.SAMN02745221_00257"/>
<organism evidence="3 4">
    <name type="scientific">Thermosyntropha lipolytica DSM 11003</name>
    <dbReference type="NCBI Taxonomy" id="1123382"/>
    <lineage>
        <taxon>Bacteria</taxon>
        <taxon>Bacillati</taxon>
        <taxon>Bacillota</taxon>
        <taxon>Clostridia</taxon>
        <taxon>Eubacteriales</taxon>
        <taxon>Syntrophomonadaceae</taxon>
        <taxon>Thermosyntropha</taxon>
    </lineage>
</organism>
<dbReference type="Proteomes" id="UP000242329">
    <property type="component" value="Unassembled WGS sequence"/>
</dbReference>
<evidence type="ECO:0000259" key="2">
    <source>
        <dbReference type="Pfam" id="PF02481"/>
    </source>
</evidence>
<protein>
    <submittedName>
        <fullName evidence="3">DNA processing protein</fullName>
    </submittedName>
</protein>
<comment type="similarity">
    <text evidence="1">Belongs to the DprA/Smf family.</text>
</comment>
<dbReference type="SUPFAM" id="SSF102405">
    <property type="entry name" value="MCP/YpsA-like"/>
    <property type="match status" value="1"/>
</dbReference>
<dbReference type="AlphaFoldDB" id="A0A1M5K1P2"/>
<name>A0A1M5K1P2_9FIRM</name>
<sequence>MKYSDIALKVLAARECGIIKTASQFWKKFYTKEAFEKAILNDERLHSQINTVSEKIIDEIVSAQKEGGIICAYDADFPVINRMVRNDSEKPFLLFYKGDLSLLNDLNRNVAVVGLVDPAAQIIEREKKVVKMLVEDGNVIVSGLALGCDTVAHKVCLEAGGKTIAILPSTLYKIYPAANYKLAEDIVAGGGLLISEYYREPATKHEAIKRFVERDRLQAMFAKAIILIASYRKGEGDSGSRHAMEAAIRYGIDRYVMYDGNIDENDSMFGLNKDLLNANKAKVLTPKEIHFIKTIKKSDLTRENWKTFGDQITLW</sequence>
<dbReference type="InterPro" id="IPR003488">
    <property type="entry name" value="DprA"/>
</dbReference>
<dbReference type="PANTHER" id="PTHR43022">
    <property type="entry name" value="PROTEIN SMF"/>
    <property type="match status" value="1"/>
</dbReference>